<dbReference type="EMBL" id="JAPQKT010000007">
    <property type="protein sequence ID" value="KAJ5224611.1"/>
    <property type="molecule type" value="Genomic_DNA"/>
</dbReference>
<organism evidence="8 9">
    <name type="scientific">Penicillium citrinum</name>
    <dbReference type="NCBI Taxonomy" id="5077"/>
    <lineage>
        <taxon>Eukaryota</taxon>
        <taxon>Fungi</taxon>
        <taxon>Dikarya</taxon>
        <taxon>Ascomycota</taxon>
        <taxon>Pezizomycotina</taxon>
        <taxon>Eurotiomycetes</taxon>
        <taxon>Eurotiomycetidae</taxon>
        <taxon>Eurotiales</taxon>
        <taxon>Aspergillaceae</taxon>
        <taxon>Penicillium</taxon>
    </lineage>
</organism>
<dbReference type="InterPro" id="IPR021858">
    <property type="entry name" value="Fun_TF"/>
</dbReference>
<evidence type="ECO:0000256" key="3">
    <source>
        <dbReference type="ARBA" id="ARBA00023015"/>
    </source>
</evidence>
<evidence type="ECO:0000313" key="8">
    <source>
        <dbReference type="EMBL" id="KAJ5224611.1"/>
    </source>
</evidence>
<keyword evidence="1" id="KW-0479">Metal-binding</keyword>
<protein>
    <submittedName>
        <fullName evidence="8">Transcriptional regulator family: Fungal Specific TF</fullName>
    </submittedName>
</protein>
<reference evidence="8" key="2">
    <citation type="journal article" date="2023" name="IMA Fungus">
        <title>Comparative genomic study of the Penicillium genus elucidates a diverse pangenome and 15 lateral gene transfer events.</title>
        <authorList>
            <person name="Petersen C."/>
            <person name="Sorensen T."/>
            <person name="Nielsen M.R."/>
            <person name="Sondergaard T.E."/>
            <person name="Sorensen J.L."/>
            <person name="Fitzpatrick D.A."/>
            <person name="Frisvad J.C."/>
            <person name="Nielsen K.L."/>
        </authorList>
    </citation>
    <scope>NUCLEOTIDE SEQUENCE</scope>
    <source>
        <strain evidence="8">IBT 23319</strain>
    </source>
</reference>
<dbReference type="Pfam" id="PF11951">
    <property type="entry name" value="Fungal_trans_2"/>
    <property type="match status" value="1"/>
</dbReference>
<dbReference type="InterPro" id="IPR001138">
    <property type="entry name" value="Zn2Cys6_DnaBD"/>
</dbReference>
<keyword evidence="9" id="KW-1185">Reference proteome</keyword>
<keyword evidence="2" id="KW-0862">Zinc</keyword>
<dbReference type="PROSITE" id="PS50048">
    <property type="entry name" value="ZN2_CY6_FUNGAL_2"/>
    <property type="match status" value="1"/>
</dbReference>
<dbReference type="RefSeq" id="XP_056498583.1">
    <property type="nucleotide sequence ID" value="XM_056647032.1"/>
</dbReference>
<evidence type="ECO:0000256" key="4">
    <source>
        <dbReference type="ARBA" id="ARBA00023125"/>
    </source>
</evidence>
<dbReference type="Gene3D" id="4.10.240.10">
    <property type="entry name" value="Zn(2)-C6 fungal-type DNA-binding domain"/>
    <property type="match status" value="1"/>
</dbReference>
<proteinExistence type="predicted"/>
<keyword evidence="5" id="KW-0804">Transcription</keyword>
<evidence type="ECO:0000256" key="5">
    <source>
        <dbReference type="ARBA" id="ARBA00023163"/>
    </source>
</evidence>
<dbReference type="OrthoDB" id="3145928at2759"/>
<dbReference type="GO" id="GO:0008270">
    <property type="term" value="F:zinc ion binding"/>
    <property type="evidence" value="ECO:0007669"/>
    <property type="project" value="InterPro"/>
</dbReference>
<dbReference type="PROSITE" id="PS00463">
    <property type="entry name" value="ZN2_CY6_FUNGAL_1"/>
    <property type="match status" value="1"/>
</dbReference>
<evidence type="ECO:0000256" key="2">
    <source>
        <dbReference type="ARBA" id="ARBA00022833"/>
    </source>
</evidence>
<keyword evidence="6" id="KW-0539">Nucleus</keyword>
<keyword evidence="3" id="KW-0805">Transcription regulation</keyword>
<dbReference type="AlphaFoldDB" id="A0A9W9NR47"/>
<comment type="caution">
    <text evidence="8">The sequence shown here is derived from an EMBL/GenBank/DDBJ whole genome shotgun (WGS) entry which is preliminary data.</text>
</comment>
<dbReference type="PANTHER" id="PTHR36206:SF14">
    <property type="entry name" value="ZN(2)-C6 FUNGAL-TYPE DOMAIN-CONTAINING PROTEIN-RELATED"/>
    <property type="match status" value="1"/>
</dbReference>
<accession>A0A9W9NR47</accession>
<gene>
    <name evidence="8" type="ORF">N7469_008114</name>
</gene>
<dbReference type="Proteomes" id="UP001147733">
    <property type="component" value="Unassembled WGS sequence"/>
</dbReference>
<dbReference type="SUPFAM" id="SSF57701">
    <property type="entry name" value="Zn2/Cys6 DNA-binding domain"/>
    <property type="match status" value="1"/>
</dbReference>
<evidence type="ECO:0000256" key="1">
    <source>
        <dbReference type="ARBA" id="ARBA00022723"/>
    </source>
</evidence>
<dbReference type="GO" id="GO:0003677">
    <property type="term" value="F:DNA binding"/>
    <property type="evidence" value="ECO:0007669"/>
    <property type="project" value="UniProtKB-KW"/>
</dbReference>
<dbReference type="InterPro" id="IPR036864">
    <property type="entry name" value="Zn2-C6_fun-type_DNA-bd_sf"/>
</dbReference>
<evidence type="ECO:0000313" key="9">
    <source>
        <dbReference type="Proteomes" id="UP001147733"/>
    </source>
</evidence>
<evidence type="ECO:0000259" key="7">
    <source>
        <dbReference type="PROSITE" id="PS50048"/>
    </source>
</evidence>
<dbReference type="CDD" id="cd00067">
    <property type="entry name" value="GAL4"/>
    <property type="match status" value="1"/>
</dbReference>
<dbReference type="InterPro" id="IPR052360">
    <property type="entry name" value="Transcr_Regulatory_Proteins"/>
</dbReference>
<dbReference type="SMART" id="SM00066">
    <property type="entry name" value="GAL4"/>
    <property type="match status" value="1"/>
</dbReference>
<name>A0A9W9NR47_PENCI</name>
<feature type="domain" description="Zn(2)-C6 fungal-type" evidence="7">
    <location>
        <begin position="44"/>
        <end position="74"/>
    </location>
</feature>
<sequence>MAWMGELETQEYPDKDLSGFDSGSMYKLFYKSSNRIGAAKSRAGCKTCKIRRVKCGEEKPICRRCSSTGRKCEYEGTVTRSSALLSPYTVPPSYSLVTLPDSGYPERRAFEYYVQHASKGLAAGMNLDFWTKVAPQICRSEPAVWDAVNSISVLYEHPDQCLDLPLVKLQPDKKRSLNQNQREALLWYSRAISSIQSQIVRGRVDPYVALISSVLFICIEAVQGRVTEALQLYEKGVNLIVTLRHQVANGTLPSHRALLLEKTIIPLFLRLGSISLTISTVQVSQIFAFANYDLNTPFVSLDAARTAISVLFSEATLLEREAFPYRSAPIRDLVAGAHLVVKQQSLQTQLDHWLQAYNNLSKNCARAEPMLLAYYAATSIYVCTCLSQQELVYDSYMAEFTSIVENARLALAASGAPNCVQPPFTFEMGLGLPLFLTAIKCRDPHLRRKALGLLRQAPPIQAFFTCAPAASLAEKCMHLEEDYSRSIALTRDPQASYPSPECSISDYSPEPVGELSSLVPEEARICYSNVLRPQNGPYPGAEGGIAEDLHGSNQTLEVFRNHFDEVSNTWRIDSQCVPL</sequence>
<dbReference type="PANTHER" id="PTHR36206">
    <property type="entry name" value="ASPERCRYPTIN BIOSYNTHESIS CLUSTER-SPECIFIC TRANSCRIPTION REGULATOR ATNN-RELATED"/>
    <property type="match status" value="1"/>
</dbReference>
<dbReference type="Pfam" id="PF00172">
    <property type="entry name" value="Zn_clus"/>
    <property type="match status" value="1"/>
</dbReference>
<evidence type="ECO:0000256" key="6">
    <source>
        <dbReference type="ARBA" id="ARBA00023242"/>
    </source>
</evidence>
<reference evidence="8" key="1">
    <citation type="submission" date="2022-11" db="EMBL/GenBank/DDBJ databases">
        <authorList>
            <person name="Petersen C."/>
        </authorList>
    </citation>
    <scope>NUCLEOTIDE SEQUENCE</scope>
    <source>
        <strain evidence="8">IBT 23319</strain>
    </source>
</reference>
<dbReference type="GO" id="GO:0000981">
    <property type="term" value="F:DNA-binding transcription factor activity, RNA polymerase II-specific"/>
    <property type="evidence" value="ECO:0007669"/>
    <property type="project" value="InterPro"/>
</dbReference>
<keyword evidence="4" id="KW-0238">DNA-binding</keyword>
<dbReference type="GeneID" id="81386199"/>